<name>A0AAQ4CPL2_9CREN</name>
<evidence type="ECO:0000313" key="2">
    <source>
        <dbReference type="Proteomes" id="UP001319921"/>
    </source>
</evidence>
<dbReference type="GeneID" id="68865500"/>
<dbReference type="EMBL" id="AP025226">
    <property type="protein sequence ID" value="BDB97743.1"/>
    <property type="molecule type" value="Genomic_DNA"/>
</dbReference>
<organism evidence="1 2">
    <name type="scientific">Saccharolobus caldissimus</name>
    <dbReference type="NCBI Taxonomy" id="1702097"/>
    <lineage>
        <taxon>Archaea</taxon>
        <taxon>Thermoproteota</taxon>
        <taxon>Thermoprotei</taxon>
        <taxon>Sulfolobales</taxon>
        <taxon>Sulfolobaceae</taxon>
        <taxon>Saccharolobus</taxon>
    </lineage>
</organism>
<dbReference type="KEGG" id="scas:SACC_07600"/>
<keyword evidence="2" id="KW-1185">Reference proteome</keyword>
<dbReference type="AlphaFoldDB" id="A0AAQ4CPL2"/>
<protein>
    <submittedName>
        <fullName evidence="1">Uncharacterized protein</fullName>
    </submittedName>
</protein>
<proteinExistence type="predicted"/>
<gene>
    <name evidence="1" type="ORF">SACC_07600</name>
</gene>
<evidence type="ECO:0000313" key="1">
    <source>
        <dbReference type="EMBL" id="BDB97743.1"/>
    </source>
</evidence>
<dbReference type="Proteomes" id="UP001319921">
    <property type="component" value="Chromosome"/>
</dbReference>
<accession>A0AAQ4CPL2</accession>
<reference evidence="1 2" key="1">
    <citation type="journal article" date="2022" name="Microbiol. Resour. Announc.">
        <title>Complete Genome Sequence of the Hyperthermophilic and Acidophilic Archaeon Saccharolobus caldissimus Strain HS-3T.</title>
        <authorList>
            <person name="Sakai H.D."/>
            <person name="Kurosawa N."/>
        </authorList>
    </citation>
    <scope>NUCLEOTIDE SEQUENCE [LARGE SCALE GENOMIC DNA]</scope>
    <source>
        <strain evidence="1 2">JCM32116</strain>
    </source>
</reference>
<dbReference type="RefSeq" id="WP_229571717.1">
    <property type="nucleotide sequence ID" value="NZ_AP025226.1"/>
</dbReference>
<sequence length="244" mass="28514">MLCERCKKRDSVAVVGGRKLCILCARDEIIKRIKRQFYPNKVLVYGEHILFAYPIYLSQISDLLKIILLDKIYKKFSLSYSELPINPTNSIIDDIWSIIIKSKIFSKQNNINKVILPFTADFLMAYLIYSISKGDYTYINLLDFEYKLDNILFLIPFYNTSIIELQGFINANELNLITKDEFFNIIIKWETELLKDNYELFHAFHNSKKLFQEKNYKCEGCGGLINSPVKYCGRCSVAFASHPY</sequence>